<dbReference type="GO" id="GO:0019693">
    <property type="term" value="P:ribose phosphate metabolic process"/>
    <property type="evidence" value="ECO:0007669"/>
    <property type="project" value="TreeGrafter"/>
</dbReference>
<evidence type="ECO:0000256" key="9">
    <source>
        <dbReference type="ARBA" id="ARBA00030162"/>
    </source>
</evidence>
<dbReference type="EC" id="3.6.1.13" evidence="3"/>
<evidence type="ECO:0000256" key="6">
    <source>
        <dbReference type="ARBA" id="ARBA00022801"/>
    </source>
</evidence>
<dbReference type="PROSITE" id="PS51462">
    <property type="entry name" value="NUDIX"/>
    <property type="match status" value="1"/>
</dbReference>
<name>E0XZB0_9GAMM</name>
<dbReference type="PANTHER" id="PTHR11839:SF5">
    <property type="entry name" value="ADP-RIBOSE PYROPHOSPHATASE"/>
    <property type="match status" value="1"/>
</dbReference>
<dbReference type="InterPro" id="IPR020084">
    <property type="entry name" value="NUDIX_hydrolase_CS"/>
</dbReference>
<dbReference type="PANTHER" id="PTHR11839">
    <property type="entry name" value="UDP/ADP-SUGAR PYROPHOSPHATASE"/>
    <property type="match status" value="1"/>
</dbReference>
<evidence type="ECO:0000256" key="7">
    <source>
        <dbReference type="ARBA" id="ARBA00022842"/>
    </source>
</evidence>
<dbReference type="GO" id="GO:0006753">
    <property type="term" value="P:nucleoside phosphate metabolic process"/>
    <property type="evidence" value="ECO:0007669"/>
    <property type="project" value="TreeGrafter"/>
</dbReference>
<evidence type="ECO:0000256" key="8">
    <source>
        <dbReference type="ARBA" id="ARBA00025164"/>
    </source>
</evidence>
<dbReference type="GO" id="GO:0005829">
    <property type="term" value="C:cytosol"/>
    <property type="evidence" value="ECO:0007669"/>
    <property type="project" value="TreeGrafter"/>
</dbReference>
<evidence type="ECO:0000256" key="3">
    <source>
        <dbReference type="ARBA" id="ARBA00012453"/>
    </source>
</evidence>
<organism evidence="15">
    <name type="scientific">uncultured gamma proteobacterium EB000_37F04</name>
    <dbReference type="NCBI Taxonomy" id="710971"/>
    <lineage>
        <taxon>Bacteria</taxon>
        <taxon>Pseudomonadati</taxon>
        <taxon>Pseudomonadota</taxon>
        <taxon>Gammaproteobacteria</taxon>
        <taxon>environmental samples</taxon>
    </lineage>
</organism>
<dbReference type="SUPFAM" id="SSF55811">
    <property type="entry name" value="Nudix"/>
    <property type="match status" value="1"/>
</dbReference>
<dbReference type="Gene3D" id="3.90.79.10">
    <property type="entry name" value="Nucleoside Triphosphate Pyrophosphohydrolase"/>
    <property type="match status" value="1"/>
</dbReference>
<sequence>MRREVFQRGDAVAVLPWDMATDELVLIEQLRVGAIRDNDSPWMLELIAGIVEEGESDINVAHREADEEAGCVLGRLESIATFYPSAGACSEQIRLFVGELVSAKPGTIQGLDSEHEDILVHQIPRQTVLAMLDQGQINNGHTLIALYWLARHGERLRAAWLDDQND</sequence>
<protein>
    <recommendedName>
        <fullName evidence="4">ADP-ribose pyrophosphatase</fullName>
        <ecNumber evidence="3">3.6.1.13</ecNumber>
    </recommendedName>
    <alternativeName>
        <fullName evidence="9">ADP-ribose diphosphatase</fullName>
    </alternativeName>
    <alternativeName>
        <fullName evidence="11">ADP-ribose phosphohydrolase</fullName>
    </alternativeName>
    <alternativeName>
        <fullName evidence="10">Adenosine diphosphoribose pyrophosphatase</fullName>
    </alternativeName>
</protein>
<keyword evidence="5 13" id="KW-0479">Metal-binding</keyword>
<feature type="domain" description="Nudix hydrolase" evidence="14">
    <location>
        <begin position="7"/>
        <end position="150"/>
    </location>
</feature>
<dbReference type="PROSITE" id="PS00893">
    <property type="entry name" value="NUDIX_BOX"/>
    <property type="match status" value="1"/>
</dbReference>
<dbReference type="InterPro" id="IPR000086">
    <property type="entry name" value="NUDIX_hydrolase_dom"/>
</dbReference>
<evidence type="ECO:0000313" key="15">
    <source>
        <dbReference type="EMBL" id="ADI19751.1"/>
    </source>
</evidence>
<proteinExistence type="inferred from homology"/>
<keyword evidence="7 13" id="KW-0460">Magnesium</keyword>
<evidence type="ECO:0000256" key="5">
    <source>
        <dbReference type="ARBA" id="ARBA00022723"/>
    </source>
</evidence>
<feature type="binding site" evidence="13">
    <location>
        <position position="116"/>
    </location>
    <ligand>
        <name>Mg(2+)</name>
        <dbReference type="ChEBI" id="CHEBI:18420"/>
        <label>1</label>
    </ligand>
</feature>
<dbReference type="InterPro" id="IPR015797">
    <property type="entry name" value="NUDIX_hydrolase-like_dom_sf"/>
</dbReference>
<comment type="cofactor">
    <cofactor evidence="1 13">
        <name>Mg(2+)</name>
        <dbReference type="ChEBI" id="CHEBI:18420"/>
    </cofactor>
</comment>
<evidence type="ECO:0000256" key="4">
    <source>
        <dbReference type="ARBA" id="ARBA00013297"/>
    </source>
</evidence>
<evidence type="ECO:0000256" key="11">
    <source>
        <dbReference type="ARBA" id="ARBA00033056"/>
    </source>
</evidence>
<evidence type="ECO:0000256" key="13">
    <source>
        <dbReference type="PIRSR" id="PIRSR604385-2"/>
    </source>
</evidence>
<dbReference type="InterPro" id="IPR004385">
    <property type="entry name" value="NDP_pyrophosphatase"/>
</dbReference>
<evidence type="ECO:0000256" key="10">
    <source>
        <dbReference type="ARBA" id="ARBA00030308"/>
    </source>
</evidence>
<comment type="catalytic activity">
    <reaction evidence="12">
        <text>ADP-D-ribose + H2O = D-ribose 5-phosphate + AMP + 2 H(+)</text>
        <dbReference type="Rhea" id="RHEA:10412"/>
        <dbReference type="ChEBI" id="CHEBI:15377"/>
        <dbReference type="ChEBI" id="CHEBI:15378"/>
        <dbReference type="ChEBI" id="CHEBI:57967"/>
        <dbReference type="ChEBI" id="CHEBI:78346"/>
        <dbReference type="ChEBI" id="CHEBI:456215"/>
        <dbReference type="EC" id="3.6.1.13"/>
    </reaction>
</comment>
<keyword evidence="6" id="KW-0378">Hydrolase</keyword>
<dbReference type="GO" id="GO:0046872">
    <property type="term" value="F:metal ion binding"/>
    <property type="evidence" value="ECO:0007669"/>
    <property type="project" value="UniProtKB-KW"/>
</dbReference>
<evidence type="ECO:0000259" key="14">
    <source>
        <dbReference type="PROSITE" id="PS51462"/>
    </source>
</evidence>
<accession>E0XZB0</accession>
<dbReference type="EMBL" id="GU474932">
    <property type="protein sequence ID" value="ADI19751.1"/>
    <property type="molecule type" value="Genomic_DNA"/>
</dbReference>
<dbReference type="GO" id="GO:0047631">
    <property type="term" value="F:ADP-ribose diphosphatase activity"/>
    <property type="evidence" value="ECO:0007669"/>
    <property type="project" value="UniProtKB-EC"/>
</dbReference>
<comment type="function">
    <text evidence="8">Acts on ADP-mannose and ADP-glucose as well as ADP-ribose. Prevents glycogen biosynthesis. The reaction catalyzed by this enzyme is a limiting step of the gluconeogenic process.</text>
</comment>
<evidence type="ECO:0000256" key="12">
    <source>
        <dbReference type="ARBA" id="ARBA00049546"/>
    </source>
</evidence>
<reference evidence="15" key="1">
    <citation type="journal article" date="2011" name="Environ. Microbiol.">
        <title>Time-series analyses of Monterey Bay coastal microbial picoplankton using a 'genome proxy' microarray.</title>
        <authorList>
            <person name="Rich V.I."/>
            <person name="Pham V.D."/>
            <person name="Eppley J."/>
            <person name="Shi Y."/>
            <person name="DeLong E.F."/>
        </authorList>
    </citation>
    <scope>NUCLEOTIDE SEQUENCE</scope>
</reference>
<feature type="binding site" evidence="13">
    <location>
        <position position="48"/>
    </location>
    <ligand>
        <name>Mg(2+)</name>
        <dbReference type="ChEBI" id="CHEBI:18420"/>
        <label>1</label>
    </ligand>
</feature>
<dbReference type="NCBIfam" id="TIGR00052">
    <property type="entry name" value="nudix-type nucleoside diphosphatase, YffH/AdpP family"/>
    <property type="match status" value="1"/>
</dbReference>
<evidence type="ECO:0000256" key="1">
    <source>
        <dbReference type="ARBA" id="ARBA00001946"/>
    </source>
</evidence>
<dbReference type="AlphaFoldDB" id="E0XZB0"/>
<feature type="binding site" evidence="13">
    <location>
        <position position="68"/>
    </location>
    <ligand>
        <name>Mg(2+)</name>
        <dbReference type="ChEBI" id="CHEBI:18420"/>
        <label>1</label>
    </ligand>
</feature>
<dbReference type="Pfam" id="PF00293">
    <property type="entry name" value="NUDIX"/>
    <property type="match status" value="1"/>
</dbReference>
<feature type="binding site" evidence="13">
    <location>
        <position position="64"/>
    </location>
    <ligand>
        <name>Mg(2+)</name>
        <dbReference type="ChEBI" id="CHEBI:18420"/>
        <label>1</label>
    </ligand>
</feature>
<comment type="similarity">
    <text evidence="2">Belongs to the Nudix hydrolase family. NudF subfamily.</text>
</comment>
<evidence type="ECO:0000256" key="2">
    <source>
        <dbReference type="ARBA" id="ARBA00007482"/>
    </source>
</evidence>
<dbReference type="GO" id="GO:0019144">
    <property type="term" value="F:ADP-sugar diphosphatase activity"/>
    <property type="evidence" value="ECO:0007669"/>
    <property type="project" value="TreeGrafter"/>
</dbReference>